<gene>
    <name evidence="1" type="ORF">N7450_005391</name>
</gene>
<accession>A0AAD6GX91</accession>
<comment type="caution">
    <text evidence="1">The sequence shown here is derived from an EMBL/GenBank/DDBJ whole genome shotgun (WGS) entry which is preliminary data.</text>
</comment>
<protein>
    <submittedName>
        <fullName evidence="1">Uncharacterized protein</fullName>
    </submittedName>
</protein>
<reference evidence="1 2" key="1">
    <citation type="journal article" date="2023" name="IMA Fungus">
        <title>Comparative genomic study of the Penicillium genus elucidates a diverse pangenome and 15 lateral gene transfer events.</title>
        <authorList>
            <person name="Petersen C."/>
            <person name="Sorensen T."/>
            <person name="Nielsen M.R."/>
            <person name="Sondergaard T.E."/>
            <person name="Sorensen J.L."/>
            <person name="Fitzpatrick D.A."/>
            <person name="Frisvad J.C."/>
            <person name="Nielsen K.L."/>
        </authorList>
    </citation>
    <scope>NUCLEOTIDE SEQUENCE [LARGE SCALE GENOMIC DNA]</scope>
    <source>
        <strain evidence="1 2">IBT 29057</strain>
    </source>
</reference>
<proteinExistence type="predicted"/>
<sequence>MTINSKKAVSCPPEVKSLINIFSGVSAALVTRIFERKLKAAEIIRFKEKSVTELDQEDRVFRITESGGTVGFKKAAASPEDWGSSPQIWTNCFLAYLAVVGYLFSEKYPKAVPSLLMFIMQILDFAQTYQWSEAVPPLAHNFHQYILDKGELSTDN</sequence>
<dbReference type="AlphaFoldDB" id="A0AAD6GX91"/>
<evidence type="ECO:0000313" key="2">
    <source>
        <dbReference type="Proteomes" id="UP001216150"/>
    </source>
</evidence>
<organism evidence="1 2">
    <name type="scientific">Penicillium hetheringtonii</name>
    <dbReference type="NCBI Taxonomy" id="911720"/>
    <lineage>
        <taxon>Eukaryota</taxon>
        <taxon>Fungi</taxon>
        <taxon>Dikarya</taxon>
        <taxon>Ascomycota</taxon>
        <taxon>Pezizomycotina</taxon>
        <taxon>Eurotiomycetes</taxon>
        <taxon>Eurotiomycetidae</taxon>
        <taxon>Eurotiales</taxon>
        <taxon>Aspergillaceae</taxon>
        <taxon>Penicillium</taxon>
    </lineage>
</organism>
<name>A0AAD6GX91_9EURO</name>
<keyword evidence="2" id="KW-1185">Reference proteome</keyword>
<dbReference type="EMBL" id="JAQJAC010000003">
    <property type="protein sequence ID" value="KAJ5591419.1"/>
    <property type="molecule type" value="Genomic_DNA"/>
</dbReference>
<dbReference type="Proteomes" id="UP001216150">
    <property type="component" value="Unassembled WGS sequence"/>
</dbReference>
<evidence type="ECO:0000313" key="1">
    <source>
        <dbReference type="EMBL" id="KAJ5591419.1"/>
    </source>
</evidence>